<proteinExistence type="predicted"/>
<evidence type="ECO:0000259" key="6">
    <source>
        <dbReference type="Pfam" id="PF01061"/>
    </source>
</evidence>
<evidence type="ECO:0000256" key="1">
    <source>
        <dbReference type="ARBA" id="ARBA00004141"/>
    </source>
</evidence>
<evidence type="ECO:0000256" key="3">
    <source>
        <dbReference type="ARBA" id="ARBA00022989"/>
    </source>
</evidence>
<keyword evidence="4 5" id="KW-0472">Membrane</keyword>
<keyword evidence="2 5" id="KW-0812">Transmembrane</keyword>
<feature type="transmembrane region" description="Helical" evidence="5">
    <location>
        <begin position="108"/>
        <end position="128"/>
    </location>
</feature>
<dbReference type="Proteomes" id="UP001596512">
    <property type="component" value="Unassembled WGS sequence"/>
</dbReference>
<protein>
    <submittedName>
        <fullName evidence="7">ABC transporter permease</fullName>
    </submittedName>
</protein>
<dbReference type="Pfam" id="PF01061">
    <property type="entry name" value="ABC2_membrane"/>
    <property type="match status" value="1"/>
</dbReference>
<dbReference type="EMBL" id="JBHTEY010000004">
    <property type="protein sequence ID" value="MFC7614393.1"/>
    <property type="molecule type" value="Genomic_DNA"/>
</dbReference>
<reference evidence="8" key="1">
    <citation type="journal article" date="2019" name="Int. J. Syst. Evol. Microbiol.">
        <title>The Global Catalogue of Microorganisms (GCM) 10K type strain sequencing project: providing services to taxonomists for standard genome sequencing and annotation.</title>
        <authorList>
            <consortium name="The Broad Institute Genomics Platform"/>
            <consortium name="The Broad Institute Genome Sequencing Center for Infectious Disease"/>
            <person name="Wu L."/>
            <person name="Ma J."/>
        </authorList>
    </citation>
    <scope>NUCLEOTIDE SEQUENCE [LARGE SCALE GENOMIC DNA]</scope>
    <source>
        <strain evidence="8">JCM 17695</strain>
    </source>
</reference>
<gene>
    <name evidence="7" type="ORF">ACFQV2_13560</name>
</gene>
<feature type="transmembrane region" description="Helical" evidence="5">
    <location>
        <begin position="172"/>
        <end position="194"/>
    </location>
</feature>
<keyword evidence="8" id="KW-1185">Reference proteome</keyword>
<accession>A0ABW2TMD3</accession>
<name>A0ABW2TMD3_9PSEU</name>
<keyword evidence="3 5" id="KW-1133">Transmembrane helix</keyword>
<dbReference type="InterPro" id="IPR013525">
    <property type="entry name" value="ABC2_TM"/>
</dbReference>
<evidence type="ECO:0000256" key="5">
    <source>
        <dbReference type="SAM" id="Phobius"/>
    </source>
</evidence>
<feature type="domain" description="ABC-2 type transporter transmembrane" evidence="6">
    <location>
        <begin position="5"/>
        <end position="148"/>
    </location>
</feature>
<evidence type="ECO:0000256" key="2">
    <source>
        <dbReference type="ARBA" id="ARBA00022692"/>
    </source>
</evidence>
<evidence type="ECO:0000313" key="8">
    <source>
        <dbReference type="Proteomes" id="UP001596512"/>
    </source>
</evidence>
<comment type="caution">
    <text evidence="7">The sequence shown here is derived from an EMBL/GenBank/DDBJ whole genome shotgun (WGS) entry which is preliminary data.</text>
</comment>
<feature type="transmembrane region" description="Helical" evidence="5">
    <location>
        <begin position="81"/>
        <end position="101"/>
    </location>
</feature>
<organism evidence="7 8">
    <name type="scientific">Actinokineospora soli</name>
    <dbReference type="NCBI Taxonomy" id="1048753"/>
    <lineage>
        <taxon>Bacteria</taxon>
        <taxon>Bacillati</taxon>
        <taxon>Actinomycetota</taxon>
        <taxon>Actinomycetes</taxon>
        <taxon>Pseudonocardiales</taxon>
        <taxon>Pseudonocardiaceae</taxon>
        <taxon>Actinokineospora</taxon>
    </lineage>
</organism>
<evidence type="ECO:0000313" key="7">
    <source>
        <dbReference type="EMBL" id="MFC7614393.1"/>
    </source>
</evidence>
<comment type="subcellular location">
    <subcellularLocation>
        <location evidence="1">Membrane</location>
        <topology evidence="1">Multi-pass membrane protein</topology>
    </subcellularLocation>
</comment>
<sequence length="202" mass="21067">MLGCAFMGFATSFREVVKERAILQRERAIGLSPGAYLGSKMAVLGLIGALQAVVFCVLGTLGTPPPDDPVVLGAGLLEVAVALVAVTASIMALGLLVSALITNADRGMPILVVVLLLQLVLCGSLFPVEGRAVVEQLSWLMPARWGYAMGVNTAGLPGGDVDPLWEHAAGPWLLGLGVQLALVAVFAAAARYALRARRPTRR</sequence>
<evidence type="ECO:0000256" key="4">
    <source>
        <dbReference type="ARBA" id="ARBA00023136"/>
    </source>
</evidence>
<feature type="transmembrane region" description="Helical" evidence="5">
    <location>
        <begin position="41"/>
        <end position="61"/>
    </location>
</feature>